<reference evidence="2" key="1">
    <citation type="journal article" date="2023" name="Science">
        <title>Genome structures resolve the early diversification of teleost fishes.</title>
        <authorList>
            <person name="Parey E."/>
            <person name="Louis A."/>
            <person name="Montfort J."/>
            <person name="Bouchez O."/>
            <person name="Roques C."/>
            <person name="Iampietro C."/>
            <person name="Lluch J."/>
            <person name="Castinel A."/>
            <person name="Donnadieu C."/>
            <person name="Desvignes T."/>
            <person name="Floi Bucao C."/>
            <person name="Jouanno E."/>
            <person name="Wen M."/>
            <person name="Mejri S."/>
            <person name="Dirks R."/>
            <person name="Jansen H."/>
            <person name="Henkel C."/>
            <person name="Chen W.J."/>
            <person name="Zahm M."/>
            <person name="Cabau C."/>
            <person name="Klopp C."/>
            <person name="Thompson A.W."/>
            <person name="Robinson-Rechavi M."/>
            <person name="Braasch I."/>
            <person name="Lecointre G."/>
            <person name="Bobe J."/>
            <person name="Postlethwait J.H."/>
            <person name="Berthelot C."/>
            <person name="Roest Crollius H."/>
            <person name="Guiguen Y."/>
        </authorList>
    </citation>
    <scope>NUCLEOTIDE SEQUENCE</scope>
    <source>
        <strain evidence="2">NC1722</strain>
    </source>
</reference>
<feature type="region of interest" description="Disordered" evidence="1">
    <location>
        <begin position="67"/>
        <end position="91"/>
    </location>
</feature>
<evidence type="ECO:0000256" key="1">
    <source>
        <dbReference type="SAM" id="MobiDB-lite"/>
    </source>
</evidence>
<organism evidence="2 3">
    <name type="scientific">Aldrovandia affinis</name>
    <dbReference type="NCBI Taxonomy" id="143900"/>
    <lineage>
        <taxon>Eukaryota</taxon>
        <taxon>Metazoa</taxon>
        <taxon>Chordata</taxon>
        <taxon>Craniata</taxon>
        <taxon>Vertebrata</taxon>
        <taxon>Euteleostomi</taxon>
        <taxon>Actinopterygii</taxon>
        <taxon>Neopterygii</taxon>
        <taxon>Teleostei</taxon>
        <taxon>Notacanthiformes</taxon>
        <taxon>Halosauridae</taxon>
        <taxon>Aldrovandia</taxon>
    </lineage>
</organism>
<dbReference type="Proteomes" id="UP001221898">
    <property type="component" value="Unassembled WGS sequence"/>
</dbReference>
<feature type="compositionally biased region" description="Polar residues" evidence="1">
    <location>
        <begin position="11"/>
        <end position="27"/>
    </location>
</feature>
<accession>A0AAD7T9L9</accession>
<dbReference type="EMBL" id="JAINUG010000005">
    <property type="protein sequence ID" value="KAJ8416897.1"/>
    <property type="molecule type" value="Genomic_DNA"/>
</dbReference>
<sequence length="91" mass="9807">MPPARVRYSSPAVNPSSAEAGQETQGDNGRAGKTALCDPVTPQCYRWLLGLGAWAWSSARRSGAWARGQQLSGRARRRQDRANIPLLTGNA</sequence>
<evidence type="ECO:0000313" key="2">
    <source>
        <dbReference type="EMBL" id="KAJ8416897.1"/>
    </source>
</evidence>
<gene>
    <name evidence="2" type="ORF">AAFF_G00327750</name>
</gene>
<feature type="region of interest" description="Disordered" evidence="1">
    <location>
        <begin position="1"/>
        <end position="35"/>
    </location>
</feature>
<protein>
    <submittedName>
        <fullName evidence="2">Uncharacterized protein</fullName>
    </submittedName>
</protein>
<proteinExistence type="predicted"/>
<name>A0AAD7T9L9_9TELE</name>
<comment type="caution">
    <text evidence="2">The sequence shown here is derived from an EMBL/GenBank/DDBJ whole genome shotgun (WGS) entry which is preliminary data.</text>
</comment>
<dbReference type="AlphaFoldDB" id="A0AAD7T9L9"/>
<evidence type="ECO:0000313" key="3">
    <source>
        <dbReference type="Proteomes" id="UP001221898"/>
    </source>
</evidence>
<keyword evidence="3" id="KW-1185">Reference proteome</keyword>